<name>A0AAN7XNG0_ELEMC</name>
<evidence type="ECO:0000256" key="1">
    <source>
        <dbReference type="SAM" id="SignalP"/>
    </source>
</evidence>
<proteinExistence type="predicted"/>
<keyword evidence="1" id="KW-0732">Signal</keyword>
<evidence type="ECO:0000313" key="2">
    <source>
        <dbReference type="EMBL" id="KAK5863934.1"/>
    </source>
</evidence>
<sequence length="71" mass="8047">MFSGFTSLLFTLLFPGGLYFTWPTWPQVGMAVLVRAVEYRWKQRETPSSRARQNGAARGDVSLCNKLNFSS</sequence>
<dbReference type="Proteomes" id="UP001346869">
    <property type="component" value="Unassembled WGS sequence"/>
</dbReference>
<reference evidence="2 3" key="2">
    <citation type="journal article" date="2023" name="Mol. Biol. Evol.">
        <title>Genomics of Secondarily Temperate Adaptation in the Only Non-Antarctic Icefish.</title>
        <authorList>
            <person name="Rivera-Colon A.G."/>
            <person name="Rayamajhi N."/>
            <person name="Minhas B.F."/>
            <person name="Madrigal G."/>
            <person name="Bilyk K.T."/>
            <person name="Yoon V."/>
            <person name="Hune M."/>
            <person name="Gregory S."/>
            <person name="Cheng C.H.C."/>
            <person name="Catchen J.M."/>
        </authorList>
    </citation>
    <scope>NUCLEOTIDE SEQUENCE [LARGE SCALE GENOMIC DNA]</scope>
    <source>
        <strain evidence="2">JMC-PN-2008</strain>
    </source>
</reference>
<dbReference type="EMBL" id="JAUZQC010000011">
    <property type="protein sequence ID" value="KAK5863934.1"/>
    <property type="molecule type" value="Genomic_DNA"/>
</dbReference>
<accession>A0AAN7XNG0</accession>
<protein>
    <submittedName>
        <fullName evidence="2">Uncharacterized protein</fullName>
    </submittedName>
</protein>
<feature type="signal peptide" evidence="1">
    <location>
        <begin position="1"/>
        <end position="19"/>
    </location>
</feature>
<gene>
    <name evidence="2" type="ORF">PBY51_000918</name>
</gene>
<reference evidence="2 3" key="1">
    <citation type="journal article" date="2023" name="Genes (Basel)">
        <title>Chromosome-Level Genome Assembly and Circadian Gene Repertoire of the Patagonia Blennie Eleginops maclovinus-The Closest Ancestral Proxy of Antarctic Cryonotothenioids.</title>
        <authorList>
            <person name="Cheng C.C."/>
            <person name="Rivera-Colon A.G."/>
            <person name="Minhas B.F."/>
            <person name="Wilson L."/>
            <person name="Rayamajhi N."/>
            <person name="Vargas-Chacoff L."/>
            <person name="Catchen J.M."/>
        </authorList>
    </citation>
    <scope>NUCLEOTIDE SEQUENCE [LARGE SCALE GENOMIC DNA]</scope>
    <source>
        <strain evidence="2">JMC-PN-2008</strain>
    </source>
</reference>
<organism evidence="2 3">
    <name type="scientific">Eleginops maclovinus</name>
    <name type="common">Patagonian blennie</name>
    <name type="synonym">Eleginus maclovinus</name>
    <dbReference type="NCBI Taxonomy" id="56733"/>
    <lineage>
        <taxon>Eukaryota</taxon>
        <taxon>Metazoa</taxon>
        <taxon>Chordata</taxon>
        <taxon>Craniata</taxon>
        <taxon>Vertebrata</taxon>
        <taxon>Euteleostomi</taxon>
        <taxon>Actinopterygii</taxon>
        <taxon>Neopterygii</taxon>
        <taxon>Teleostei</taxon>
        <taxon>Neoteleostei</taxon>
        <taxon>Acanthomorphata</taxon>
        <taxon>Eupercaria</taxon>
        <taxon>Perciformes</taxon>
        <taxon>Notothenioidei</taxon>
        <taxon>Eleginopidae</taxon>
        <taxon>Eleginops</taxon>
    </lineage>
</organism>
<feature type="chain" id="PRO_5042898861" evidence="1">
    <location>
        <begin position="20"/>
        <end position="71"/>
    </location>
</feature>
<dbReference type="AlphaFoldDB" id="A0AAN7XNG0"/>
<evidence type="ECO:0000313" key="3">
    <source>
        <dbReference type="Proteomes" id="UP001346869"/>
    </source>
</evidence>
<keyword evidence="3" id="KW-1185">Reference proteome</keyword>
<comment type="caution">
    <text evidence="2">The sequence shown here is derived from an EMBL/GenBank/DDBJ whole genome shotgun (WGS) entry which is preliminary data.</text>
</comment>